<dbReference type="Proteomes" id="UP000579605">
    <property type="component" value="Unassembled WGS sequence"/>
</dbReference>
<name>A0A852Z7X2_9ACTN</name>
<accession>A0A852Z7X2</accession>
<keyword evidence="3" id="KW-1185">Reference proteome</keyword>
<evidence type="ECO:0000313" key="3">
    <source>
        <dbReference type="Proteomes" id="UP000579605"/>
    </source>
</evidence>
<dbReference type="RefSeq" id="WP_179786847.1">
    <property type="nucleotide sequence ID" value="NZ_BAAARR010000002.1"/>
</dbReference>
<protein>
    <submittedName>
        <fullName evidence="2">Uncharacterized protein</fullName>
    </submittedName>
</protein>
<evidence type="ECO:0000313" key="2">
    <source>
        <dbReference type="EMBL" id="NYH89044.1"/>
    </source>
</evidence>
<evidence type="ECO:0000256" key="1">
    <source>
        <dbReference type="SAM" id="Phobius"/>
    </source>
</evidence>
<sequence>MEMAFLVLNLSILAITLESDLGVRKIRWFRVLRPAASALVAVPFFFKGMDSSLWGLLLEAAALALGLGLGYGACRLMSFRTAPVDRQPRTRAGWQYALAWSTVSGLKIVLVYAVTNWLSRDVGRFMTVHQLTPNSIRAAFIFLALGSPLARPAYLWIGGARHARSHGHALHLFRRQPQAALTAEQPN</sequence>
<keyword evidence="1" id="KW-0472">Membrane</keyword>
<feature type="transmembrane region" description="Helical" evidence="1">
    <location>
        <begin position="94"/>
        <end position="115"/>
    </location>
</feature>
<dbReference type="AlphaFoldDB" id="A0A852Z7X2"/>
<dbReference type="EMBL" id="JACBZH010000001">
    <property type="protein sequence ID" value="NYH89044.1"/>
    <property type="molecule type" value="Genomic_DNA"/>
</dbReference>
<organism evidence="2 3">
    <name type="scientific">Actinopolymorpha rutila</name>
    <dbReference type="NCBI Taxonomy" id="446787"/>
    <lineage>
        <taxon>Bacteria</taxon>
        <taxon>Bacillati</taxon>
        <taxon>Actinomycetota</taxon>
        <taxon>Actinomycetes</taxon>
        <taxon>Propionibacteriales</taxon>
        <taxon>Actinopolymorphaceae</taxon>
        <taxon>Actinopolymorpha</taxon>
    </lineage>
</organism>
<feature type="transmembrane region" description="Helical" evidence="1">
    <location>
        <begin position="53"/>
        <end position="73"/>
    </location>
</feature>
<keyword evidence="1" id="KW-1133">Transmembrane helix</keyword>
<feature type="transmembrane region" description="Helical" evidence="1">
    <location>
        <begin position="135"/>
        <end position="157"/>
    </location>
</feature>
<comment type="caution">
    <text evidence="2">The sequence shown here is derived from an EMBL/GenBank/DDBJ whole genome shotgun (WGS) entry which is preliminary data.</text>
</comment>
<reference evidence="2 3" key="1">
    <citation type="submission" date="2020-07" db="EMBL/GenBank/DDBJ databases">
        <title>Sequencing the genomes of 1000 actinobacteria strains.</title>
        <authorList>
            <person name="Klenk H.-P."/>
        </authorList>
    </citation>
    <scope>NUCLEOTIDE SEQUENCE [LARGE SCALE GENOMIC DNA]</scope>
    <source>
        <strain evidence="2 3">DSM 18448</strain>
    </source>
</reference>
<proteinExistence type="predicted"/>
<keyword evidence="1" id="KW-0812">Transmembrane</keyword>
<gene>
    <name evidence="2" type="ORF">F4554_001682</name>
</gene>